<evidence type="ECO:0000256" key="1">
    <source>
        <dbReference type="SAM" id="MobiDB-lite"/>
    </source>
</evidence>
<dbReference type="Proteomes" id="UP000554482">
    <property type="component" value="Unassembled WGS sequence"/>
</dbReference>
<protein>
    <submittedName>
        <fullName evidence="2">Uncharacterized protein</fullName>
    </submittedName>
</protein>
<name>A0A7J6USA5_THATH</name>
<dbReference type="InterPro" id="IPR053273">
    <property type="entry name" value="CST_Regulator"/>
</dbReference>
<dbReference type="OrthoDB" id="778244at2759"/>
<gene>
    <name evidence="2" type="ORF">FRX31_034998</name>
</gene>
<feature type="region of interest" description="Disordered" evidence="1">
    <location>
        <begin position="59"/>
        <end position="108"/>
    </location>
</feature>
<organism evidence="2 3">
    <name type="scientific">Thalictrum thalictroides</name>
    <name type="common">Rue-anemone</name>
    <name type="synonym">Anemone thalictroides</name>
    <dbReference type="NCBI Taxonomy" id="46969"/>
    <lineage>
        <taxon>Eukaryota</taxon>
        <taxon>Viridiplantae</taxon>
        <taxon>Streptophyta</taxon>
        <taxon>Embryophyta</taxon>
        <taxon>Tracheophyta</taxon>
        <taxon>Spermatophyta</taxon>
        <taxon>Magnoliopsida</taxon>
        <taxon>Ranunculales</taxon>
        <taxon>Ranunculaceae</taxon>
        <taxon>Thalictroideae</taxon>
        <taxon>Thalictrum</taxon>
    </lineage>
</organism>
<evidence type="ECO:0000313" key="2">
    <source>
        <dbReference type="EMBL" id="KAF5175416.1"/>
    </source>
</evidence>
<accession>A0A7J6USA5</accession>
<dbReference type="PANTHER" id="PTHR34659">
    <property type="entry name" value="BNAA05G11610D PROTEIN"/>
    <property type="match status" value="1"/>
</dbReference>
<keyword evidence="3" id="KW-1185">Reference proteome</keyword>
<comment type="caution">
    <text evidence="2">The sequence shown here is derived from an EMBL/GenBank/DDBJ whole genome shotgun (WGS) entry which is preliminary data.</text>
</comment>
<feature type="compositionally biased region" description="Basic and acidic residues" evidence="1">
    <location>
        <begin position="79"/>
        <end position="90"/>
    </location>
</feature>
<dbReference type="EMBL" id="JABWDY010044073">
    <property type="protein sequence ID" value="KAF5175416.1"/>
    <property type="molecule type" value="Genomic_DNA"/>
</dbReference>
<evidence type="ECO:0000313" key="3">
    <source>
        <dbReference type="Proteomes" id="UP000554482"/>
    </source>
</evidence>
<dbReference type="PANTHER" id="PTHR34659:SF1">
    <property type="entry name" value="PROTEIN EGT2"/>
    <property type="match status" value="1"/>
</dbReference>
<dbReference type="AlphaFoldDB" id="A0A7J6USA5"/>
<proteinExistence type="predicted"/>
<sequence>MDFTTNGFDWVVNLRQKLEAVCIEVEDKICQEAKHLESHVQTFYADVIQDLLPSSCTSPVQEKVSGSPVVKNSDDVNEDQIKGKPSHEESGVIAPVGQDCRQTADSTEDCDIRDENNIFLPPSDVNLVSKDSEKNLEDNDNLETSKLAIENDHSVKNEKYAPHPSEVVLPVSNQASLSSSPRNTKCLQPQTSLGGVPLYTHKDNEILIYKQVKIDQEEKALTMEPSSEASTLLCSSRDCNASPLFSEIRDEDRNRVCVPLPTSASTEVIDRQYSQVSGLCRDNVVDAVECIADVSSSSQPCDLDHPVVLFPTESEGNYYYNFFLSFS</sequence>
<reference evidence="2 3" key="1">
    <citation type="submission" date="2020-06" db="EMBL/GenBank/DDBJ databases">
        <title>Transcriptomic and genomic resources for Thalictrum thalictroides and T. hernandezii: Facilitating candidate gene discovery in an emerging model plant lineage.</title>
        <authorList>
            <person name="Arias T."/>
            <person name="Riano-Pachon D.M."/>
            <person name="Di Stilio V.S."/>
        </authorList>
    </citation>
    <scope>NUCLEOTIDE SEQUENCE [LARGE SCALE GENOMIC DNA]</scope>
    <source>
        <strain evidence="3">cv. WT478/WT964</strain>
        <tissue evidence="2">Leaves</tissue>
    </source>
</reference>